<evidence type="ECO:0000256" key="1">
    <source>
        <dbReference type="ARBA" id="ARBA00004429"/>
    </source>
</evidence>
<evidence type="ECO:0000313" key="16">
    <source>
        <dbReference type="Proteomes" id="UP000254620"/>
    </source>
</evidence>
<comment type="similarity">
    <text evidence="2">Belongs to the binding-protein-dependent transport system permease family. AraH/RbsC subfamily.</text>
</comment>
<keyword evidence="3" id="KW-0813">Transport</keyword>
<feature type="transmembrane region" description="Helical" evidence="9">
    <location>
        <begin position="83"/>
        <end position="101"/>
    </location>
</feature>
<evidence type="ECO:0000256" key="9">
    <source>
        <dbReference type="SAM" id="Phobius"/>
    </source>
</evidence>
<protein>
    <submittedName>
        <fullName evidence="10 12">ABC transporter permease</fullName>
    </submittedName>
    <submittedName>
        <fullName evidence="13">Ribose transport system permease protein rbsC</fullName>
    </submittedName>
    <submittedName>
        <fullName evidence="11">Sugar ABC transporter permease</fullName>
    </submittedName>
</protein>
<evidence type="ECO:0000256" key="3">
    <source>
        <dbReference type="ARBA" id="ARBA00022448"/>
    </source>
</evidence>
<dbReference type="EMBL" id="QJPJ01000003">
    <property type="protein sequence ID" value="PXZ40095.1"/>
    <property type="molecule type" value="Genomic_DNA"/>
</dbReference>
<reference evidence="10" key="4">
    <citation type="submission" date="2022-05" db="EMBL/GenBank/DDBJ databases">
        <authorList>
            <person name="Chen Y."/>
            <person name="Zhu J."/>
            <person name="Zhu K."/>
        </authorList>
    </citation>
    <scope>NUCLEOTIDE SEQUENCE</scope>
    <source>
        <strain evidence="10">AV25</strain>
    </source>
</reference>
<proteinExistence type="inferred from homology"/>
<dbReference type="CDD" id="cd06579">
    <property type="entry name" value="TM_PBP1_transp_AraH_like"/>
    <property type="match status" value="1"/>
</dbReference>
<evidence type="ECO:0000313" key="14">
    <source>
        <dbReference type="Proteomes" id="UP000247594"/>
    </source>
</evidence>
<keyword evidence="4" id="KW-1003">Cell membrane</keyword>
<sequence length="337" mass="35885">MRNHVFYTQKIKPHFEQYGIIFAFIFLCLTIAVAGEIAVANGAWTDNYFLSQNNALIILRQVSINGILAIGMTFVIITAGVDLSVGAVLALAGILAARFATSGSLLIGDVQNGFWLPIFVALAIGAICGFINGTVIARFNLQPFIVTMGMLSVARGLTLLSTNGNPVSQLNNDFRWLGNGYLFDTIPIPVVIFLVIFILAWVVLNKMPFGRYVYAVGGNEKSTRTSGINVIQIKVAVYTLCGVLAAIAGLILTARTGSAQTNAGNAYELDAIAAVVIGGTSMIGGVGTLMGTFFGILIIGVLNNGLDLLGVQSYYQQLIKGILIVGAVMLDPSRKRR</sequence>
<evidence type="ECO:0000256" key="2">
    <source>
        <dbReference type="ARBA" id="ARBA00007942"/>
    </source>
</evidence>
<keyword evidence="8 9" id="KW-0472">Membrane</keyword>
<evidence type="ECO:0000313" key="10">
    <source>
        <dbReference type="EMBL" id="MEE6040878.1"/>
    </source>
</evidence>
<feature type="transmembrane region" description="Helical" evidence="9">
    <location>
        <begin position="181"/>
        <end position="204"/>
    </location>
</feature>
<dbReference type="Proteomes" id="UP000247594">
    <property type="component" value="Unassembled WGS sequence"/>
</dbReference>
<dbReference type="STRING" id="728.VY92_02140"/>
<reference evidence="11 14" key="1">
    <citation type="submission" date="2018-06" db="EMBL/GenBank/DDBJ databases">
        <authorList>
            <person name="Teymurazov M."/>
            <person name="Kislichkina A."/>
            <person name="Abaymova A."/>
            <person name="Mukhina T."/>
            <person name="Mayskaya N."/>
            <person name="Svetoch E."/>
            <person name="Bogun A."/>
        </authorList>
    </citation>
    <scope>NUCLEOTIDE SEQUENCE [LARGE SCALE GENOMIC DNA]</scope>
    <source>
        <strain evidence="11 14">SCPM-O-B-8406</strain>
    </source>
</reference>
<keyword evidence="17" id="KW-1185">Reference proteome</keyword>
<dbReference type="GO" id="GO:0022857">
    <property type="term" value="F:transmembrane transporter activity"/>
    <property type="evidence" value="ECO:0007669"/>
    <property type="project" value="InterPro"/>
</dbReference>
<evidence type="ECO:0000313" key="17">
    <source>
        <dbReference type="Proteomes" id="UP001347884"/>
    </source>
</evidence>
<evidence type="ECO:0000313" key="13">
    <source>
        <dbReference type="EMBL" id="SUU97987.1"/>
    </source>
</evidence>
<gene>
    <name evidence="12" type="primary">rbsC_3</name>
    <name evidence="13" type="synonym">rbsC_2</name>
    <name evidence="11" type="ORF">DM482_02710</name>
    <name evidence="10" type="ORF">M5S13_03085</name>
    <name evidence="13" type="ORF">NCTC10926_01391</name>
    <name evidence="12" type="ORF">NCTC11296_02711</name>
</gene>
<organism evidence="11 14">
    <name type="scientific">Avibacterium paragallinarum</name>
    <name type="common">Haemophilus gallinarum</name>
    <dbReference type="NCBI Taxonomy" id="728"/>
    <lineage>
        <taxon>Bacteria</taxon>
        <taxon>Pseudomonadati</taxon>
        <taxon>Pseudomonadota</taxon>
        <taxon>Gammaproteobacteria</taxon>
        <taxon>Pasteurellales</taxon>
        <taxon>Pasteurellaceae</taxon>
        <taxon>Avibacterium</taxon>
    </lineage>
</organism>
<dbReference type="KEGG" id="apag:EIA51_01425"/>
<reference evidence="10 17" key="3">
    <citation type="journal article" date="2022" name="Front. Microbiol.">
        <title>Commensal bacteria contribute to the growth of multidrug-resistant Avibacterium paragallinarum in chickens.</title>
        <authorList>
            <person name="Zhu J."/>
            <person name="Chen Y."/>
            <person name="Wu Y."/>
            <person name="Wang Y."/>
            <person name="Zhu K."/>
        </authorList>
    </citation>
    <scope>NUCLEOTIDE SEQUENCE [LARGE SCALE GENOMIC DNA]</scope>
    <source>
        <strain evidence="10 17">AV25</strain>
    </source>
</reference>
<dbReference type="GeneID" id="66257367"/>
<feature type="transmembrane region" description="Helical" evidence="9">
    <location>
        <begin position="56"/>
        <end position="77"/>
    </location>
</feature>
<feature type="transmembrane region" description="Helical" evidence="9">
    <location>
        <begin position="20"/>
        <end position="44"/>
    </location>
</feature>
<dbReference type="AlphaFoldDB" id="A0A0F5F0G9"/>
<dbReference type="Proteomes" id="UP001347884">
    <property type="component" value="Unassembled WGS sequence"/>
</dbReference>
<name>A0A0F5F0G9_AVIPA</name>
<evidence type="ECO:0000256" key="8">
    <source>
        <dbReference type="ARBA" id="ARBA00023136"/>
    </source>
</evidence>
<dbReference type="PANTHER" id="PTHR32196">
    <property type="entry name" value="ABC TRANSPORTER PERMEASE PROTEIN YPHD-RELATED-RELATED"/>
    <property type="match status" value="1"/>
</dbReference>
<evidence type="ECO:0000256" key="6">
    <source>
        <dbReference type="ARBA" id="ARBA00022692"/>
    </source>
</evidence>
<evidence type="ECO:0000313" key="15">
    <source>
        <dbReference type="Proteomes" id="UP000254465"/>
    </source>
</evidence>
<evidence type="ECO:0000256" key="7">
    <source>
        <dbReference type="ARBA" id="ARBA00022989"/>
    </source>
</evidence>
<dbReference type="PANTHER" id="PTHR32196:SF21">
    <property type="entry name" value="ABC TRANSPORTER PERMEASE PROTEIN YPHD-RELATED"/>
    <property type="match status" value="1"/>
</dbReference>
<keyword evidence="6 9" id="KW-0812">Transmembrane</keyword>
<dbReference type="GO" id="GO:0005886">
    <property type="term" value="C:plasma membrane"/>
    <property type="evidence" value="ECO:0007669"/>
    <property type="project" value="UniProtKB-SubCell"/>
</dbReference>
<dbReference type="RefSeq" id="WP_017805218.1">
    <property type="nucleotide sequence ID" value="NZ_CP034110.1"/>
</dbReference>
<evidence type="ECO:0000313" key="12">
    <source>
        <dbReference type="EMBL" id="STO72768.1"/>
    </source>
</evidence>
<dbReference type="Pfam" id="PF02653">
    <property type="entry name" value="BPD_transp_2"/>
    <property type="match status" value="1"/>
</dbReference>
<dbReference type="eggNOG" id="COG1172">
    <property type="taxonomic scope" value="Bacteria"/>
</dbReference>
<dbReference type="EMBL" id="UGHK01000002">
    <property type="protein sequence ID" value="STO72768.1"/>
    <property type="molecule type" value="Genomic_DNA"/>
</dbReference>
<evidence type="ECO:0000256" key="4">
    <source>
        <dbReference type="ARBA" id="ARBA00022475"/>
    </source>
</evidence>
<keyword evidence="5" id="KW-0997">Cell inner membrane</keyword>
<dbReference type="OrthoDB" id="8843934at2"/>
<evidence type="ECO:0000313" key="11">
    <source>
        <dbReference type="EMBL" id="PXZ40095.1"/>
    </source>
</evidence>
<dbReference type="InterPro" id="IPR001851">
    <property type="entry name" value="ABC_transp_permease"/>
</dbReference>
<dbReference type="Proteomes" id="UP000254620">
    <property type="component" value="Unassembled WGS sequence"/>
</dbReference>
<keyword evidence="7 9" id="KW-1133">Transmembrane helix</keyword>
<feature type="transmembrane region" description="Helical" evidence="9">
    <location>
        <begin position="141"/>
        <end position="160"/>
    </location>
</feature>
<feature type="transmembrane region" description="Helical" evidence="9">
    <location>
        <begin position="231"/>
        <end position="252"/>
    </location>
</feature>
<reference evidence="15 16" key="2">
    <citation type="submission" date="2018-06" db="EMBL/GenBank/DDBJ databases">
        <authorList>
            <consortium name="Pathogen Informatics"/>
            <person name="Doyle S."/>
        </authorList>
    </citation>
    <scope>NUCLEOTIDE SEQUENCE [LARGE SCALE GENOMIC DNA]</scope>
    <source>
        <strain evidence="13 16">NCTC10926</strain>
        <strain evidence="12 15">NCTC11296</strain>
    </source>
</reference>
<feature type="transmembrane region" description="Helical" evidence="9">
    <location>
        <begin position="272"/>
        <end position="302"/>
    </location>
</feature>
<dbReference type="EMBL" id="UFSW01000001">
    <property type="protein sequence ID" value="SUU97987.1"/>
    <property type="molecule type" value="Genomic_DNA"/>
</dbReference>
<evidence type="ECO:0000256" key="5">
    <source>
        <dbReference type="ARBA" id="ARBA00022519"/>
    </source>
</evidence>
<comment type="subcellular location">
    <subcellularLocation>
        <location evidence="1">Cell inner membrane</location>
        <topology evidence="1">Multi-pass membrane protein</topology>
    </subcellularLocation>
</comment>
<dbReference type="EMBL" id="JAMDKF010000005">
    <property type="protein sequence ID" value="MEE6040878.1"/>
    <property type="molecule type" value="Genomic_DNA"/>
</dbReference>
<feature type="transmembrane region" description="Helical" evidence="9">
    <location>
        <begin position="113"/>
        <end position="135"/>
    </location>
</feature>
<accession>A0A0F5F0G9</accession>
<dbReference type="Proteomes" id="UP000254465">
    <property type="component" value="Unassembled WGS sequence"/>
</dbReference>